<name>A0A2T5U408_9SPHN</name>
<reference evidence="1 2" key="1">
    <citation type="submission" date="2018-04" db="EMBL/GenBank/DDBJ databases">
        <title>Genomic Encyclopedia of Type Strains, Phase III (KMG-III): the genomes of soil and plant-associated and newly described type strains.</title>
        <authorList>
            <person name="Whitman W."/>
        </authorList>
    </citation>
    <scope>NUCLEOTIDE SEQUENCE [LARGE SCALE GENOMIC DNA]</scope>
    <source>
        <strain evidence="1 2">MA-olki</strain>
    </source>
</reference>
<sequence>MRSMRCDAIVAGGRVLDLVSSWVNHLLDETAYAEVISHGINADKLAANSRLDRFCVQYLNDVSDLSEEDARYDNTPMYVGA</sequence>
<dbReference type="Proteomes" id="UP000244013">
    <property type="component" value="Unassembled WGS sequence"/>
</dbReference>
<dbReference type="AlphaFoldDB" id="A0A2T5U408"/>
<organism evidence="1 2">
    <name type="scientific">Sphingomonas faeni</name>
    <dbReference type="NCBI Taxonomy" id="185950"/>
    <lineage>
        <taxon>Bacteria</taxon>
        <taxon>Pseudomonadati</taxon>
        <taxon>Pseudomonadota</taxon>
        <taxon>Alphaproteobacteria</taxon>
        <taxon>Sphingomonadales</taxon>
        <taxon>Sphingomonadaceae</taxon>
        <taxon>Sphingomonas</taxon>
    </lineage>
</organism>
<comment type="caution">
    <text evidence="1">The sequence shown here is derived from an EMBL/GenBank/DDBJ whole genome shotgun (WGS) entry which is preliminary data.</text>
</comment>
<evidence type="ECO:0000313" key="2">
    <source>
        <dbReference type="Proteomes" id="UP000244013"/>
    </source>
</evidence>
<protein>
    <submittedName>
        <fullName evidence="1">Uncharacterized protein</fullName>
    </submittedName>
</protein>
<dbReference type="PANTHER" id="PTHR43036">
    <property type="entry name" value="OSJNBB0011N17.9 PROTEIN"/>
    <property type="match status" value="1"/>
</dbReference>
<proteinExistence type="predicted"/>
<gene>
    <name evidence="1" type="ORF">C8J25_1054</name>
</gene>
<dbReference type="PANTHER" id="PTHR43036:SF2">
    <property type="entry name" value="OS04G0481300 PROTEIN"/>
    <property type="match status" value="1"/>
</dbReference>
<evidence type="ECO:0000313" key="1">
    <source>
        <dbReference type="EMBL" id="PTW46226.1"/>
    </source>
</evidence>
<dbReference type="EMBL" id="QAYE01000005">
    <property type="protein sequence ID" value="PTW46226.1"/>
    <property type="molecule type" value="Genomic_DNA"/>
</dbReference>
<accession>A0A2T5U408</accession>